<dbReference type="EMBL" id="JBHTIU010000085">
    <property type="protein sequence ID" value="MFD0871580.1"/>
    <property type="molecule type" value="Genomic_DNA"/>
</dbReference>
<dbReference type="RefSeq" id="WP_379290709.1">
    <property type="nucleotide sequence ID" value="NZ_JBHTIU010000085.1"/>
</dbReference>
<keyword evidence="6" id="KW-0808">Transferase</keyword>
<protein>
    <recommendedName>
        <fullName evidence="3">histidine kinase</fullName>
        <ecNumber evidence="3">2.7.13.3</ecNumber>
    </recommendedName>
</protein>
<keyword evidence="5" id="KW-0597">Phosphoprotein</keyword>
<dbReference type="InterPro" id="IPR036890">
    <property type="entry name" value="HATPase_C_sf"/>
</dbReference>
<dbReference type="CDD" id="cd00082">
    <property type="entry name" value="HisKA"/>
    <property type="match status" value="1"/>
</dbReference>
<dbReference type="CDD" id="cd06225">
    <property type="entry name" value="HAMP"/>
    <property type="match status" value="1"/>
</dbReference>
<dbReference type="InterPro" id="IPR004358">
    <property type="entry name" value="Sig_transdc_His_kin-like_C"/>
</dbReference>
<dbReference type="SUPFAM" id="SSF55874">
    <property type="entry name" value="ATPase domain of HSP90 chaperone/DNA topoisomerase II/histidine kinase"/>
    <property type="match status" value="1"/>
</dbReference>
<accession>A0ABW3DHI2</accession>
<dbReference type="PANTHER" id="PTHR45528:SF1">
    <property type="entry name" value="SENSOR HISTIDINE KINASE CPXA"/>
    <property type="match status" value="1"/>
</dbReference>
<dbReference type="SMART" id="SM00388">
    <property type="entry name" value="HisKA"/>
    <property type="match status" value="1"/>
</dbReference>
<evidence type="ECO:0000259" key="15">
    <source>
        <dbReference type="PROSITE" id="PS50109"/>
    </source>
</evidence>
<dbReference type="SUPFAM" id="SSF47384">
    <property type="entry name" value="Homodimeric domain of signal transducing histidine kinase"/>
    <property type="match status" value="1"/>
</dbReference>
<comment type="catalytic activity">
    <reaction evidence="1">
        <text>ATP + protein L-histidine = ADP + protein N-phospho-L-histidine.</text>
        <dbReference type="EC" id="2.7.13.3"/>
    </reaction>
</comment>
<dbReference type="InterPro" id="IPR003594">
    <property type="entry name" value="HATPase_dom"/>
</dbReference>
<evidence type="ECO:0000256" key="4">
    <source>
        <dbReference type="ARBA" id="ARBA00022475"/>
    </source>
</evidence>
<comment type="subcellular location">
    <subcellularLocation>
        <location evidence="2">Cell membrane</location>
        <topology evidence="2">Multi-pass membrane protein</topology>
    </subcellularLocation>
</comment>
<proteinExistence type="predicted"/>
<keyword evidence="7 14" id="KW-0812">Transmembrane</keyword>
<keyword evidence="12" id="KW-0902">Two-component regulatory system</keyword>
<evidence type="ECO:0000259" key="16">
    <source>
        <dbReference type="PROSITE" id="PS50885"/>
    </source>
</evidence>
<evidence type="ECO:0000256" key="5">
    <source>
        <dbReference type="ARBA" id="ARBA00022553"/>
    </source>
</evidence>
<dbReference type="InterPro" id="IPR003661">
    <property type="entry name" value="HisK_dim/P_dom"/>
</dbReference>
<dbReference type="PROSITE" id="PS50885">
    <property type="entry name" value="HAMP"/>
    <property type="match status" value="1"/>
</dbReference>
<evidence type="ECO:0000256" key="9">
    <source>
        <dbReference type="ARBA" id="ARBA00022777"/>
    </source>
</evidence>
<dbReference type="InterPro" id="IPR050398">
    <property type="entry name" value="HssS/ArlS-like"/>
</dbReference>
<dbReference type="Pfam" id="PF00672">
    <property type="entry name" value="HAMP"/>
    <property type="match status" value="1"/>
</dbReference>
<evidence type="ECO:0000256" key="11">
    <source>
        <dbReference type="ARBA" id="ARBA00022989"/>
    </source>
</evidence>
<feature type="domain" description="HAMP" evidence="16">
    <location>
        <begin position="177"/>
        <end position="231"/>
    </location>
</feature>
<dbReference type="Proteomes" id="UP001597120">
    <property type="component" value="Unassembled WGS sequence"/>
</dbReference>
<evidence type="ECO:0000313" key="18">
    <source>
        <dbReference type="Proteomes" id="UP001597120"/>
    </source>
</evidence>
<dbReference type="InterPro" id="IPR005467">
    <property type="entry name" value="His_kinase_dom"/>
</dbReference>
<dbReference type="InterPro" id="IPR003660">
    <property type="entry name" value="HAMP_dom"/>
</dbReference>
<keyword evidence="4" id="KW-1003">Cell membrane</keyword>
<dbReference type="PANTHER" id="PTHR45528">
    <property type="entry name" value="SENSOR HISTIDINE KINASE CPXA"/>
    <property type="match status" value="1"/>
</dbReference>
<keyword evidence="13 14" id="KW-0472">Membrane</keyword>
<keyword evidence="10" id="KW-0067">ATP-binding</keyword>
<sequence>MKLRNKILLYSSALFITLFILMNGLIYYLFNTLVLNNELTNMKAQADKIARSIAQSANTIPLNDLLRTYAPLSGMIRIVAEDGDSRALVTSSDQQQLSRLEVNYESRQRSEIMKYEGQSYTFISLPVIWPDGSVVNIQLSQSLREIEHNLSVLRLVLMAVTLVAMIPVLLSSRWLSNLLTRPITSMISTMRDIRQSGKFKRLALKEKSQDELYEMGKSFNHMIDLLEENFEKQEQFVSNASHELKTPLTVIESYSSLLKRRGKERPELLEESVDAIHSEAVRMREMTEQLLLLAKNSEQWDLQPEPADLQELVQQSVKVFQNAYGRTVLFESSGPIMAYVDIQKLKQLIFIFLDNARKYSDESITVSTGTRERHAFVKILDHGIGIPKEELPKVFDRFYRVDKTRSRKQGGTGLGLSLAKEMAEAMGARIELESVEGLGTTATIWLPLD</sequence>
<dbReference type="EC" id="2.7.13.3" evidence="3"/>
<evidence type="ECO:0000256" key="1">
    <source>
        <dbReference type="ARBA" id="ARBA00000085"/>
    </source>
</evidence>
<keyword evidence="11 14" id="KW-1133">Transmembrane helix</keyword>
<feature type="transmembrane region" description="Helical" evidence="14">
    <location>
        <begin position="7"/>
        <end position="30"/>
    </location>
</feature>
<dbReference type="Pfam" id="PF02518">
    <property type="entry name" value="HATPase_c"/>
    <property type="match status" value="1"/>
</dbReference>
<dbReference type="Pfam" id="PF00512">
    <property type="entry name" value="HisKA"/>
    <property type="match status" value="1"/>
</dbReference>
<dbReference type="SUPFAM" id="SSF158472">
    <property type="entry name" value="HAMP domain-like"/>
    <property type="match status" value="1"/>
</dbReference>
<dbReference type="PRINTS" id="PR00344">
    <property type="entry name" value="BCTRLSENSOR"/>
</dbReference>
<evidence type="ECO:0000256" key="8">
    <source>
        <dbReference type="ARBA" id="ARBA00022741"/>
    </source>
</evidence>
<dbReference type="SMART" id="SM00304">
    <property type="entry name" value="HAMP"/>
    <property type="match status" value="1"/>
</dbReference>
<dbReference type="PROSITE" id="PS50109">
    <property type="entry name" value="HIS_KIN"/>
    <property type="match status" value="1"/>
</dbReference>
<dbReference type="GO" id="GO:0016301">
    <property type="term" value="F:kinase activity"/>
    <property type="evidence" value="ECO:0007669"/>
    <property type="project" value="UniProtKB-KW"/>
</dbReference>
<feature type="domain" description="Histidine kinase" evidence="15">
    <location>
        <begin position="239"/>
        <end position="449"/>
    </location>
</feature>
<keyword evidence="18" id="KW-1185">Reference proteome</keyword>
<evidence type="ECO:0000256" key="7">
    <source>
        <dbReference type="ARBA" id="ARBA00022692"/>
    </source>
</evidence>
<comment type="caution">
    <text evidence="17">The sequence shown here is derived from an EMBL/GenBank/DDBJ whole genome shotgun (WGS) entry which is preliminary data.</text>
</comment>
<evidence type="ECO:0000256" key="3">
    <source>
        <dbReference type="ARBA" id="ARBA00012438"/>
    </source>
</evidence>
<evidence type="ECO:0000256" key="6">
    <source>
        <dbReference type="ARBA" id="ARBA00022679"/>
    </source>
</evidence>
<name>A0ABW3DHI2_9BACL</name>
<evidence type="ECO:0000256" key="2">
    <source>
        <dbReference type="ARBA" id="ARBA00004651"/>
    </source>
</evidence>
<keyword evidence="8" id="KW-0547">Nucleotide-binding</keyword>
<evidence type="ECO:0000256" key="14">
    <source>
        <dbReference type="SAM" id="Phobius"/>
    </source>
</evidence>
<evidence type="ECO:0000256" key="13">
    <source>
        <dbReference type="ARBA" id="ARBA00023136"/>
    </source>
</evidence>
<dbReference type="Gene3D" id="3.30.565.10">
    <property type="entry name" value="Histidine kinase-like ATPase, C-terminal domain"/>
    <property type="match status" value="1"/>
</dbReference>
<keyword evidence="9 17" id="KW-0418">Kinase</keyword>
<evidence type="ECO:0000313" key="17">
    <source>
        <dbReference type="EMBL" id="MFD0871580.1"/>
    </source>
</evidence>
<reference evidence="18" key="1">
    <citation type="journal article" date="2019" name="Int. J. Syst. Evol. Microbiol.">
        <title>The Global Catalogue of Microorganisms (GCM) 10K type strain sequencing project: providing services to taxonomists for standard genome sequencing and annotation.</title>
        <authorList>
            <consortium name="The Broad Institute Genomics Platform"/>
            <consortium name="The Broad Institute Genome Sequencing Center for Infectious Disease"/>
            <person name="Wu L."/>
            <person name="Ma J."/>
        </authorList>
    </citation>
    <scope>NUCLEOTIDE SEQUENCE [LARGE SCALE GENOMIC DNA]</scope>
    <source>
        <strain evidence="18">CCUG 57263</strain>
    </source>
</reference>
<dbReference type="Gene3D" id="6.10.340.10">
    <property type="match status" value="1"/>
</dbReference>
<dbReference type="CDD" id="cd00075">
    <property type="entry name" value="HATPase"/>
    <property type="match status" value="1"/>
</dbReference>
<dbReference type="SMART" id="SM00387">
    <property type="entry name" value="HATPase_c"/>
    <property type="match status" value="1"/>
</dbReference>
<dbReference type="Gene3D" id="1.10.287.130">
    <property type="match status" value="1"/>
</dbReference>
<dbReference type="InterPro" id="IPR036097">
    <property type="entry name" value="HisK_dim/P_sf"/>
</dbReference>
<evidence type="ECO:0000256" key="12">
    <source>
        <dbReference type="ARBA" id="ARBA00023012"/>
    </source>
</evidence>
<organism evidence="17 18">
    <name type="scientific">Paenibacillus residui</name>
    <dbReference type="NCBI Taxonomy" id="629724"/>
    <lineage>
        <taxon>Bacteria</taxon>
        <taxon>Bacillati</taxon>
        <taxon>Bacillota</taxon>
        <taxon>Bacilli</taxon>
        <taxon>Bacillales</taxon>
        <taxon>Paenibacillaceae</taxon>
        <taxon>Paenibacillus</taxon>
    </lineage>
</organism>
<gene>
    <name evidence="17" type="ORF">ACFQ03_20785</name>
</gene>
<evidence type="ECO:0000256" key="10">
    <source>
        <dbReference type="ARBA" id="ARBA00022840"/>
    </source>
</evidence>